<reference evidence="2" key="1">
    <citation type="submission" date="2021-03" db="EMBL/GenBank/DDBJ databases">
        <title>Draft genome sequence of rust myrtle Austropuccinia psidii MF-1, a brazilian biotype.</title>
        <authorList>
            <person name="Quecine M.C."/>
            <person name="Pachon D.M.R."/>
            <person name="Bonatelli M.L."/>
            <person name="Correr F.H."/>
            <person name="Franceschini L.M."/>
            <person name="Leite T.F."/>
            <person name="Margarido G.R.A."/>
            <person name="Almeida C.A."/>
            <person name="Ferrarezi J.A."/>
            <person name="Labate C.A."/>
        </authorList>
    </citation>
    <scope>NUCLEOTIDE SEQUENCE</scope>
    <source>
        <strain evidence="2">MF-1</strain>
    </source>
</reference>
<sequence>MNPPQPPDSNVSFDEMFHRVLSNNTYLNSLLSYRNDTPSHSSTNSLSTPNQSTQPHECYNLFDYLNSPNIVPPAPITHPQILPCPPPNNMNRTPFQLGKFFLPHEDVPKHPPNVTPRRSSQHELPHLKNDQSLEVPANSIPTSPAQIHPLTPKNEILQEELHVSIVENNSSPNVPSQIPLNTTTQINAMTPHVVLSPMQINHVQSSHTLSAPHFENPNTIF</sequence>
<comment type="caution">
    <text evidence="2">The sequence shown here is derived from an EMBL/GenBank/DDBJ whole genome shotgun (WGS) entry which is preliminary data.</text>
</comment>
<name>A0A9Q3CVA7_9BASI</name>
<organism evidence="2 3">
    <name type="scientific">Austropuccinia psidii MF-1</name>
    <dbReference type="NCBI Taxonomy" id="1389203"/>
    <lineage>
        <taxon>Eukaryota</taxon>
        <taxon>Fungi</taxon>
        <taxon>Dikarya</taxon>
        <taxon>Basidiomycota</taxon>
        <taxon>Pucciniomycotina</taxon>
        <taxon>Pucciniomycetes</taxon>
        <taxon>Pucciniales</taxon>
        <taxon>Sphaerophragmiaceae</taxon>
        <taxon>Austropuccinia</taxon>
    </lineage>
</organism>
<proteinExistence type="predicted"/>
<protein>
    <submittedName>
        <fullName evidence="2">Uncharacterized protein</fullName>
    </submittedName>
</protein>
<dbReference type="Proteomes" id="UP000765509">
    <property type="component" value="Unassembled WGS sequence"/>
</dbReference>
<keyword evidence="3" id="KW-1185">Reference proteome</keyword>
<feature type="region of interest" description="Disordered" evidence="1">
    <location>
        <begin position="32"/>
        <end position="54"/>
    </location>
</feature>
<dbReference type="AlphaFoldDB" id="A0A9Q3CVA7"/>
<gene>
    <name evidence="2" type="ORF">O181_029485</name>
</gene>
<evidence type="ECO:0000313" key="3">
    <source>
        <dbReference type="Proteomes" id="UP000765509"/>
    </source>
</evidence>
<feature type="compositionally biased region" description="Polar residues" evidence="1">
    <location>
        <begin position="36"/>
        <end position="54"/>
    </location>
</feature>
<accession>A0A9Q3CVA7</accession>
<evidence type="ECO:0000313" key="2">
    <source>
        <dbReference type="EMBL" id="MBW0489770.1"/>
    </source>
</evidence>
<dbReference type="EMBL" id="AVOT02010254">
    <property type="protein sequence ID" value="MBW0489770.1"/>
    <property type="molecule type" value="Genomic_DNA"/>
</dbReference>
<evidence type="ECO:0000256" key="1">
    <source>
        <dbReference type="SAM" id="MobiDB-lite"/>
    </source>
</evidence>